<sequence>MLGWREWIALPEFGVRQIKAKMDTGARSSVIHAFAIERPAPGRLRFGLHPLQNSGREVWCEAEMIDERWVTDSGGHRELRPFIRTPVTVGHDSWDVEISLTARDTMRFRLLLGRTALAGHYVVDPASSYLLGKRR</sequence>
<dbReference type="SUPFAM" id="SSF50630">
    <property type="entry name" value="Acid proteases"/>
    <property type="match status" value="1"/>
</dbReference>
<dbReference type="PANTHER" id="PTHR38037:SF1">
    <property type="entry name" value="ATP-DEPENDENT ZINC PROTEASE DOMAIN-CONTAINING PROTEIN-RELATED"/>
    <property type="match status" value="1"/>
</dbReference>
<evidence type="ECO:0000313" key="3">
    <source>
        <dbReference type="Proteomes" id="UP000238220"/>
    </source>
</evidence>
<dbReference type="InterPro" id="IPR021109">
    <property type="entry name" value="Peptidase_aspartic_dom_sf"/>
</dbReference>
<proteinExistence type="predicted"/>
<dbReference type="GO" id="GO:0008233">
    <property type="term" value="F:peptidase activity"/>
    <property type="evidence" value="ECO:0007669"/>
    <property type="project" value="UniProtKB-KW"/>
</dbReference>
<dbReference type="PANTHER" id="PTHR38037">
    <property type="entry name" value="ZN_PROTEASE DOMAIN-CONTAINING PROTEIN"/>
    <property type="match status" value="1"/>
</dbReference>
<evidence type="ECO:0000313" key="2">
    <source>
        <dbReference type="EMBL" id="PPE75295.1"/>
    </source>
</evidence>
<reference evidence="2 3" key="1">
    <citation type="submission" date="2018-02" db="EMBL/GenBank/DDBJ databases">
        <title>Genome sequencing of Solimonas sp. HR-BB.</title>
        <authorList>
            <person name="Lee Y."/>
            <person name="Jeon C.O."/>
        </authorList>
    </citation>
    <scope>NUCLEOTIDE SEQUENCE [LARGE SCALE GENOMIC DNA]</scope>
    <source>
        <strain evidence="2 3">HR-BB</strain>
    </source>
</reference>
<dbReference type="RefSeq" id="WP_104229522.1">
    <property type="nucleotide sequence ID" value="NZ_PSNW01000002.1"/>
</dbReference>
<dbReference type="InterPro" id="IPR008503">
    <property type="entry name" value="Asp_endopeptidase"/>
</dbReference>
<dbReference type="OrthoDB" id="9782977at2"/>
<name>A0A2S5TJZ7_9GAMM</name>
<dbReference type="AlphaFoldDB" id="A0A2S5TJZ7"/>
<organism evidence="2 3">
    <name type="scientific">Solimonas fluminis</name>
    <dbReference type="NCBI Taxonomy" id="2086571"/>
    <lineage>
        <taxon>Bacteria</taxon>
        <taxon>Pseudomonadati</taxon>
        <taxon>Pseudomonadota</taxon>
        <taxon>Gammaproteobacteria</taxon>
        <taxon>Nevskiales</taxon>
        <taxon>Nevskiaceae</taxon>
        <taxon>Solimonas</taxon>
    </lineage>
</organism>
<evidence type="ECO:0000259" key="1">
    <source>
        <dbReference type="Pfam" id="PF05618"/>
    </source>
</evidence>
<keyword evidence="2" id="KW-0378">Hydrolase</keyword>
<comment type="caution">
    <text evidence="2">The sequence shown here is derived from an EMBL/GenBank/DDBJ whole genome shotgun (WGS) entry which is preliminary data.</text>
</comment>
<dbReference type="Pfam" id="PF05618">
    <property type="entry name" value="Zn_protease"/>
    <property type="match status" value="1"/>
</dbReference>
<dbReference type="GO" id="GO:0006508">
    <property type="term" value="P:proteolysis"/>
    <property type="evidence" value="ECO:0007669"/>
    <property type="project" value="UniProtKB-KW"/>
</dbReference>
<dbReference type="Proteomes" id="UP000238220">
    <property type="component" value="Unassembled WGS sequence"/>
</dbReference>
<dbReference type="Gene3D" id="2.40.70.10">
    <property type="entry name" value="Acid Proteases"/>
    <property type="match status" value="1"/>
</dbReference>
<protein>
    <submittedName>
        <fullName evidence="2">ATP-dependent zinc protease</fullName>
    </submittedName>
</protein>
<keyword evidence="2" id="KW-0645">Protease</keyword>
<dbReference type="EMBL" id="PSNW01000002">
    <property type="protein sequence ID" value="PPE75295.1"/>
    <property type="molecule type" value="Genomic_DNA"/>
</dbReference>
<keyword evidence="3" id="KW-1185">Reference proteome</keyword>
<feature type="domain" description="Retropepsin-like aspartic endopeptidase" evidence="1">
    <location>
        <begin position="1"/>
        <end position="131"/>
    </location>
</feature>
<gene>
    <name evidence="2" type="ORF">C3942_03970</name>
</gene>
<accession>A0A2S5TJZ7</accession>